<dbReference type="SUPFAM" id="SSF52799">
    <property type="entry name" value="(Phosphotyrosine protein) phosphatases II"/>
    <property type="match status" value="1"/>
</dbReference>
<name>A0A3N0XSL0_ANAGA</name>
<dbReference type="PANTHER" id="PTHR45682">
    <property type="entry name" value="AGAP008228-PA"/>
    <property type="match status" value="1"/>
</dbReference>
<dbReference type="Gene3D" id="3.90.190.10">
    <property type="entry name" value="Protein tyrosine phosphatase superfamily"/>
    <property type="match status" value="1"/>
</dbReference>
<dbReference type="GO" id="GO:0033549">
    <property type="term" value="F:MAP kinase phosphatase activity"/>
    <property type="evidence" value="ECO:0007669"/>
    <property type="project" value="TreeGrafter"/>
</dbReference>
<keyword evidence="3" id="KW-0378">Hydrolase</keyword>
<evidence type="ECO:0000256" key="2">
    <source>
        <dbReference type="ARBA" id="ARBA00022490"/>
    </source>
</evidence>
<keyword evidence="10" id="KW-1185">Reference proteome</keyword>
<dbReference type="EMBL" id="RJVU01063374">
    <property type="protein sequence ID" value="ROJ25397.1"/>
    <property type="molecule type" value="Genomic_DNA"/>
</dbReference>
<dbReference type="Pfam" id="PF00782">
    <property type="entry name" value="DSPc"/>
    <property type="match status" value="1"/>
</dbReference>
<dbReference type="InterPro" id="IPR020405">
    <property type="entry name" value="Atypical_DUSP_subfamA"/>
</dbReference>
<feature type="domain" description="Tyrosine-protein phosphatase" evidence="8">
    <location>
        <begin position="286"/>
        <end position="415"/>
    </location>
</feature>
<reference evidence="9 10" key="1">
    <citation type="submission" date="2018-10" db="EMBL/GenBank/DDBJ databases">
        <title>Genome assembly for a Yunnan-Guizhou Plateau 3E fish, Anabarilius grahami (Regan), and its evolutionary and genetic applications.</title>
        <authorList>
            <person name="Jiang W."/>
        </authorList>
    </citation>
    <scope>NUCLEOTIDE SEQUENCE [LARGE SCALE GENOMIC DNA]</scope>
    <source>
        <strain evidence="9">AG-KIZ</strain>
        <tissue evidence="9">Muscle</tissue>
    </source>
</reference>
<dbReference type="PRINTS" id="PR01908">
    <property type="entry name" value="ADSPHPHTASE"/>
</dbReference>
<dbReference type="GO" id="GO:0005737">
    <property type="term" value="C:cytoplasm"/>
    <property type="evidence" value="ECO:0007669"/>
    <property type="project" value="UniProtKB-SubCell"/>
</dbReference>
<proteinExistence type="predicted"/>
<evidence type="ECO:0000256" key="6">
    <source>
        <dbReference type="PIRSR" id="PIRSR620405-1"/>
    </source>
</evidence>
<comment type="caution">
    <text evidence="9">The sequence shown here is derived from an EMBL/GenBank/DDBJ whole genome shotgun (WGS) entry which is preliminary data.</text>
</comment>
<evidence type="ECO:0000256" key="7">
    <source>
        <dbReference type="SAM" id="MobiDB-lite"/>
    </source>
</evidence>
<dbReference type="SMART" id="SM00195">
    <property type="entry name" value="DSPc"/>
    <property type="match status" value="1"/>
</dbReference>
<organism evidence="9 10">
    <name type="scientific">Anabarilius grahami</name>
    <name type="common">Kanglang fish</name>
    <name type="synonym">Barilius grahami</name>
    <dbReference type="NCBI Taxonomy" id="495550"/>
    <lineage>
        <taxon>Eukaryota</taxon>
        <taxon>Metazoa</taxon>
        <taxon>Chordata</taxon>
        <taxon>Craniata</taxon>
        <taxon>Vertebrata</taxon>
        <taxon>Euteleostomi</taxon>
        <taxon>Actinopterygii</taxon>
        <taxon>Neopterygii</taxon>
        <taxon>Teleostei</taxon>
        <taxon>Ostariophysi</taxon>
        <taxon>Cypriniformes</taxon>
        <taxon>Xenocyprididae</taxon>
        <taxon>Xenocypridinae</taxon>
        <taxon>Xenocypridinae incertae sedis</taxon>
        <taxon>Anabarilius</taxon>
    </lineage>
</organism>
<dbReference type="InterPro" id="IPR029021">
    <property type="entry name" value="Prot-tyrosine_phosphatase-like"/>
</dbReference>
<evidence type="ECO:0000256" key="1">
    <source>
        <dbReference type="ARBA" id="ARBA00004496"/>
    </source>
</evidence>
<evidence type="ECO:0000256" key="3">
    <source>
        <dbReference type="ARBA" id="ARBA00022801"/>
    </source>
</evidence>
<comment type="function">
    <text evidence="5">Dual specificity phosphatase able to dephosphorylate phosphotyrosine, phosphoserine and phosphothreonine residues within the same substrate, with a preference for phosphotyrosine as a substrate. Involved in the modulation of AMPK and MAPK1/2 signaling pathways.</text>
</comment>
<evidence type="ECO:0000313" key="9">
    <source>
        <dbReference type="EMBL" id="ROJ25397.1"/>
    </source>
</evidence>
<feature type="active site" description="Phosphocysteine intermediate" evidence="6">
    <location>
        <position position="363"/>
    </location>
</feature>
<gene>
    <name evidence="9" type="ORF">DPX16_3562</name>
</gene>
<comment type="subcellular location">
    <subcellularLocation>
        <location evidence="1">Cytoplasm</location>
    </subcellularLocation>
</comment>
<dbReference type="AlphaFoldDB" id="A0A3N0XSL0"/>
<evidence type="ECO:0000259" key="8">
    <source>
        <dbReference type="SMART" id="SM00195"/>
    </source>
</evidence>
<keyword evidence="2" id="KW-0963">Cytoplasm</keyword>
<dbReference type="PANTHER" id="PTHR45682:SF6">
    <property type="entry name" value="DUAL SPECIFICITY PHOSPHATASE 29"/>
    <property type="match status" value="1"/>
</dbReference>
<protein>
    <submittedName>
        <fullName evidence="9">Dual specificity phosphatase DUPD1</fullName>
    </submittedName>
</protein>
<dbReference type="InterPro" id="IPR000340">
    <property type="entry name" value="Dual-sp_phosphatase_cat-dom"/>
</dbReference>
<evidence type="ECO:0000256" key="4">
    <source>
        <dbReference type="ARBA" id="ARBA00022912"/>
    </source>
</evidence>
<dbReference type="Proteomes" id="UP000281406">
    <property type="component" value="Unassembled WGS sequence"/>
</dbReference>
<evidence type="ECO:0000313" key="10">
    <source>
        <dbReference type="Proteomes" id="UP000281406"/>
    </source>
</evidence>
<dbReference type="GO" id="GO:0043409">
    <property type="term" value="P:negative regulation of MAPK cascade"/>
    <property type="evidence" value="ECO:0007669"/>
    <property type="project" value="TreeGrafter"/>
</dbReference>
<accession>A0A3N0XSL0</accession>
<dbReference type="GO" id="GO:0008138">
    <property type="term" value="F:protein tyrosine/serine/threonine phosphatase activity"/>
    <property type="evidence" value="ECO:0007669"/>
    <property type="project" value="InterPro"/>
</dbReference>
<dbReference type="OrthoDB" id="8776410at2759"/>
<keyword evidence="4" id="KW-0904">Protein phosphatase</keyword>
<dbReference type="InterPro" id="IPR020422">
    <property type="entry name" value="TYR_PHOSPHATASE_DUAL_dom"/>
</dbReference>
<evidence type="ECO:0000256" key="5">
    <source>
        <dbReference type="ARBA" id="ARBA00045755"/>
    </source>
</evidence>
<sequence>MPSTTLSAQIHLELQADTDDDDISVSCCALEGNAVKLVADEIKTTSVCECGAKEKQLETDIKNVVSEFVSRVCEGLTDPEGPSAEVAESSGGMDASLEAPEIRPTESTNGWMNTIGTFFKRLFWRDPAVPEPVCVPGPSSSEPEPELDLVDPESVKKKKMHKICAFFKKLFGKDPTVPEPLCVPDASTPEPEPELDLDAIEQSSVPVPSIPELEPDLDLFDSDESSCDLVPMVLELEHNLDLFDSDESCVPGPSSAVPRPKASTSKQHPCFQLEERVKACRMRYKPVTQVWNNIFIGNKETARDRMRMKELGITHILNAAAMKKKLRILLGIVWEKDVKDTVDTGASYYRGMKIHYYKVFIYCTDGDSYAPTLFLAYLMIHQNMSVEDAIDYLVKVKYIEPDIDFLRQLAILNEELVHE</sequence>
<feature type="region of interest" description="Disordered" evidence="7">
    <location>
        <begin position="76"/>
        <end position="109"/>
    </location>
</feature>